<organism evidence="2 3">
    <name type="scientific">Acanthoscelides obtectus</name>
    <name type="common">Bean weevil</name>
    <name type="synonym">Bruchus obtectus</name>
    <dbReference type="NCBI Taxonomy" id="200917"/>
    <lineage>
        <taxon>Eukaryota</taxon>
        <taxon>Metazoa</taxon>
        <taxon>Ecdysozoa</taxon>
        <taxon>Arthropoda</taxon>
        <taxon>Hexapoda</taxon>
        <taxon>Insecta</taxon>
        <taxon>Pterygota</taxon>
        <taxon>Neoptera</taxon>
        <taxon>Endopterygota</taxon>
        <taxon>Coleoptera</taxon>
        <taxon>Polyphaga</taxon>
        <taxon>Cucujiformia</taxon>
        <taxon>Chrysomeloidea</taxon>
        <taxon>Chrysomelidae</taxon>
        <taxon>Bruchinae</taxon>
        <taxon>Bruchini</taxon>
        <taxon>Acanthoscelides</taxon>
    </lineage>
</organism>
<keyword evidence="3" id="KW-1185">Reference proteome</keyword>
<sequence>MHNPSKQRSVLRTNKCGERESVNSPESIADYNTFMSGVDKFDQLMSTYSIAQKSRRWWLKLFYYFIDMAEVSSYVMYKDSAKKQRRRYLCHLEFRSQLVNEMIGNFCSRKRKGYSPGAGVGRKTHQPGGYPTVQNAIRLSNVGDHMPKQQEKYRRCAHCSTKAKEKRSNMI</sequence>
<feature type="domain" description="PiggyBac transposable element-derived protein" evidence="1">
    <location>
        <begin position="18"/>
        <end position="70"/>
    </location>
</feature>
<dbReference type="Pfam" id="PF13843">
    <property type="entry name" value="DDE_Tnp_1_7"/>
    <property type="match status" value="1"/>
</dbReference>
<proteinExistence type="predicted"/>
<accession>A0A9P0LJV4</accession>
<dbReference type="EMBL" id="CAKOFQ010007210">
    <property type="protein sequence ID" value="CAH1994973.1"/>
    <property type="molecule type" value="Genomic_DNA"/>
</dbReference>
<dbReference type="InterPro" id="IPR029526">
    <property type="entry name" value="PGBD"/>
</dbReference>
<evidence type="ECO:0000313" key="3">
    <source>
        <dbReference type="Proteomes" id="UP001152888"/>
    </source>
</evidence>
<comment type="caution">
    <text evidence="2">The sequence shown here is derived from an EMBL/GenBank/DDBJ whole genome shotgun (WGS) entry which is preliminary data.</text>
</comment>
<gene>
    <name evidence="2" type="ORF">ACAOBT_LOCUS22317</name>
</gene>
<evidence type="ECO:0000259" key="1">
    <source>
        <dbReference type="Pfam" id="PF13843"/>
    </source>
</evidence>
<dbReference type="PANTHER" id="PTHR46599">
    <property type="entry name" value="PIGGYBAC TRANSPOSABLE ELEMENT-DERIVED PROTEIN 4"/>
    <property type="match status" value="1"/>
</dbReference>
<protein>
    <recommendedName>
        <fullName evidence="1">PiggyBac transposable element-derived protein domain-containing protein</fullName>
    </recommendedName>
</protein>
<name>A0A9P0LJV4_ACAOB</name>
<dbReference type="PANTHER" id="PTHR46599:SF3">
    <property type="entry name" value="PIGGYBAC TRANSPOSABLE ELEMENT-DERIVED PROTEIN 4"/>
    <property type="match status" value="1"/>
</dbReference>
<dbReference type="OrthoDB" id="6609151at2759"/>
<dbReference type="AlphaFoldDB" id="A0A9P0LJV4"/>
<reference evidence="2" key="1">
    <citation type="submission" date="2022-03" db="EMBL/GenBank/DDBJ databases">
        <authorList>
            <person name="Sayadi A."/>
        </authorList>
    </citation>
    <scope>NUCLEOTIDE SEQUENCE</scope>
</reference>
<evidence type="ECO:0000313" key="2">
    <source>
        <dbReference type="EMBL" id="CAH1994973.1"/>
    </source>
</evidence>
<dbReference type="Proteomes" id="UP001152888">
    <property type="component" value="Unassembled WGS sequence"/>
</dbReference>